<protein>
    <submittedName>
        <fullName evidence="3">Uncharacterized protein</fullName>
    </submittedName>
</protein>
<gene>
    <name evidence="3" type="ORF">A4X03_0g8815</name>
</gene>
<evidence type="ECO:0000313" key="3">
    <source>
        <dbReference type="EMBL" id="KAE8238633.1"/>
    </source>
</evidence>
<dbReference type="Proteomes" id="UP000077671">
    <property type="component" value="Unassembled WGS sequence"/>
</dbReference>
<proteinExistence type="predicted"/>
<evidence type="ECO:0000256" key="1">
    <source>
        <dbReference type="SAM" id="MobiDB-lite"/>
    </source>
</evidence>
<feature type="transmembrane region" description="Helical" evidence="2">
    <location>
        <begin position="34"/>
        <end position="55"/>
    </location>
</feature>
<organism evidence="3 4">
    <name type="scientific">Tilletia caries</name>
    <name type="common">wheat bunt fungus</name>
    <dbReference type="NCBI Taxonomy" id="13290"/>
    <lineage>
        <taxon>Eukaryota</taxon>
        <taxon>Fungi</taxon>
        <taxon>Dikarya</taxon>
        <taxon>Basidiomycota</taxon>
        <taxon>Ustilaginomycotina</taxon>
        <taxon>Exobasidiomycetes</taxon>
        <taxon>Tilletiales</taxon>
        <taxon>Tilletiaceae</taxon>
        <taxon>Tilletia</taxon>
    </lineage>
</organism>
<reference evidence="3" key="2">
    <citation type="journal article" date="2019" name="IMA Fungus">
        <title>Genome sequencing and comparison of five Tilletia species to identify candidate genes for the detection of regulated species infecting wheat.</title>
        <authorList>
            <person name="Nguyen H.D.T."/>
            <person name="Sultana T."/>
            <person name="Kesanakurti P."/>
            <person name="Hambleton S."/>
        </authorList>
    </citation>
    <scope>NUCLEOTIDE SEQUENCE</scope>
    <source>
        <strain evidence="3">DAOMC 238032</strain>
    </source>
</reference>
<dbReference type="AlphaFoldDB" id="A0A8T8SF97"/>
<feature type="compositionally biased region" description="Basic and acidic residues" evidence="1">
    <location>
        <begin position="219"/>
        <end position="231"/>
    </location>
</feature>
<feature type="compositionally biased region" description="Gly residues" evidence="1">
    <location>
        <begin position="169"/>
        <end position="183"/>
    </location>
</feature>
<name>A0A8T8SF97_9BASI</name>
<keyword evidence="2" id="KW-0472">Membrane</keyword>
<feature type="region of interest" description="Disordered" evidence="1">
    <location>
        <begin position="62"/>
        <end position="274"/>
    </location>
</feature>
<reference evidence="3" key="1">
    <citation type="submission" date="2016-04" db="EMBL/GenBank/DDBJ databases">
        <authorList>
            <person name="Nguyen H.D."/>
            <person name="Kesanakurti P."/>
            <person name="Cullis J."/>
            <person name="Levesque C.A."/>
            <person name="Hambleton S."/>
        </authorList>
    </citation>
    <scope>NUCLEOTIDE SEQUENCE</scope>
    <source>
        <strain evidence="3">DAOMC 238032</strain>
    </source>
</reference>
<dbReference type="EMBL" id="LWDD02002941">
    <property type="protein sequence ID" value="KAE8238633.1"/>
    <property type="molecule type" value="Genomic_DNA"/>
</dbReference>
<keyword evidence="2" id="KW-0812">Transmembrane</keyword>
<feature type="compositionally biased region" description="Pro residues" evidence="1">
    <location>
        <begin position="84"/>
        <end position="95"/>
    </location>
</feature>
<evidence type="ECO:0000313" key="4">
    <source>
        <dbReference type="Proteomes" id="UP000077671"/>
    </source>
</evidence>
<evidence type="ECO:0000256" key="2">
    <source>
        <dbReference type="SAM" id="Phobius"/>
    </source>
</evidence>
<feature type="non-terminal residue" evidence="3">
    <location>
        <position position="1"/>
    </location>
</feature>
<feature type="compositionally biased region" description="Basic and acidic residues" evidence="1">
    <location>
        <begin position="119"/>
        <end position="139"/>
    </location>
</feature>
<keyword evidence="2" id="KW-1133">Transmembrane helix</keyword>
<sequence>PFYSHYRRTSAIRNQTYTLETKHQKPQRRSWPRFLLQLSLLLYLLCLFLLGILYLKGKRTRHDGLRDRRGGGGGGGVDGSSVDAPPPSQPQPQPPIRRRGPPAPSTWGEPPSSTSTSSFRDRDRDRPPPQERGLERDLSVEDIDAIRAQQRYGRDVLPGTALEPRGPGRAVGPGAPGAVGAGAGPQPRGGWADSPRGRGTSSSWVGSAGGGGGGPSVHHYSDDARVPRQAEVRLLPNSTAVAGRVHLPPPAQEDRAHHLSASADGAPSHPRLPP</sequence>
<accession>A0A8T8SF97</accession>
<comment type="caution">
    <text evidence="3">The sequence shown here is derived from an EMBL/GenBank/DDBJ whole genome shotgun (WGS) entry which is preliminary data.</text>
</comment>